<evidence type="ECO:0000313" key="2">
    <source>
        <dbReference type="Proteomes" id="UP000436088"/>
    </source>
</evidence>
<reference evidence="1" key="1">
    <citation type="submission" date="2019-09" db="EMBL/GenBank/DDBJ databases">
        <title>Draft genome information of white flower Hibiscus syriacus.</title>
        <authorList>
            <person name="Kim Y.-M."/>
        </authorList>
    </citation>
    <scope>NUCLEOTIDE SEQUENCE [LARGE SCALE GENOMIC DNA]</scope>
    <source>
        <strain evidence="1">YM2019G1</strain>
    </source>
</reference>
<dbReference type="AlphaFoldDB" id="A0A6A3BK69"/>
<dbReference type="EMBL" id="VEPZ02000834">
    <property type="protein sequence ID" value="KAE8717064.1"/>
    <property type="molecule type" value="Genomic_DNA"/>
</dbReference>
<organism evidence="1 2">
    <name type="scientific">Hibiscus syriacus</name>
    <name type="common">Rose of Sharon</name>
    <dbReference type="NCBI Taxonomy" id="106335"/>
    <lineage>
        <taxon>Eukaryota</taxon>
        <taxon>Viridiplantae</taxon>
        <taxon>Streptophyta</taxon>
        <taxon>Embryophyta</taxon>
        <taxon>Tracheophyta</taxon>
        <taxon>Spermatophyta</taxon>
        <taxon>Magnoliopsida</taxon>
        <taxon>eudicotyledons</taxon>
        <taxon>Gunneridae</taxon>
        <taxon>Pentapetalae</taxon>
        <taxon>rosids</taxon>
        <taxon>malvids</taxon>
        <taxon>Malvales</taxon>
        <taxon>Malvaceae</taxon>
        <taxon>Malvoideae</taxon>
        <taxon>Hibiscus</taxon>
    </lineage>
</organism>
<accession>A0A6A3BK69</accession>
<name>A0A6A3BK69_HIBSY</name>
<gene>
    <name evidence="1" type="ORF">F3Y22_tig00110065pilonHSYRG00321</name>
</gene>
<sequence length="176" mass="20290">MNGIKETLNFPIIISKTTARLLSLKLANLPSSSLRLFKAVLSKAARAVVLLSMDDLFPSEEDDHLFDLDYLPYARKRPLSSRLDWDEYDEPDDDEANRDKLYLVQYRWWREAQRSVSDQIGGILYTVSSNNGSDDSEIILELRKEESSTSRDKVEGVSGREYALVNEALWLRTLKW</sequence>
<keyword evidence="2" id="KW-1185">Reference proteome</keyword>
<protein>
    <submittedName>
        <fullName evidence="1">Uncharacterized protein</fullName>
    </submittedName>
</protein>
<evidence type="ECO:0000313" key="1">
    <source>
        <dbReference type="EMBL" id="KAE8717064.1"/>
    </source>
</evidence>
<proteinExistence type="predicted"/>
<comment type="caution">
    <text evidence="1">The sequence shown here is derived from an EMBL/GenBank/DDBJ whole genome shotgun (WGS) entry which is preliminary data.</text>
</comment>
<dbReference type="Proteomes" id="UP000436088">
    <property type="component" value="Unassembled WGS sequence"/>
</dbReference>